<evidence type="ECO:0000313" key="2">
    <source>
        <dbReference type="Proteomes" id="UP000789702"/>
    </source>
</evidence>
<reference evidence="1" key="1">
    <citation type="submission" date="2021-06" db="EMBL/GenBank/DDBJ databases">
        <authorList>
            <person name="Kallberg Y."/>
            <person name="Tangrot J."/>
            <person name="Rosling A."/>
        </authorList>
    </citation>
    <scope>NUCLEOTIDE SEQUENCE</scope>
    <source>
        <strain evidence="1">IL203A</strain>
    </source>
</reference>
<dbReference type="Proteomes" id="UP000789702">
    <property type="component" value="Unassembled WGS sequence"/>
</dbReference>
<gene>
    <name evidence="1" type="ORF">DHETER_LOCUS6256</name>
</gene>
<dbReference type="EMBL" id="CAJVPU010007690">
    <property type="protein sequence ID" value="CAG8575707.1"/>
    <property type="molecule type" value="Genomic_DNA"/>
</dbReference>
<proteinExistence type="predicted"/>
<sequence>ACEPHQLKDEYIQLDDLLFEKSFFEHVEIQQYLLNEAIERYRFIKEL</sequence>
<comment type="caution">
    <text evidence="1">The sequence shown here is derived from an EMBL/GenBank/DDBJ whole genome shotgun (WGS) entry which is preliminary data.</text>
</comment>
<accession>A0ACA9M847</accession>
<protein>
    <submittedName>
        <fullName evidence="1">13993_t:CDS:1</fullName>
    </submittedName>
</protein>
<name>A0ACA9M847_9GLOM</name>
<feature type="non-terminal residue" evidence="1">
    <location>
        <position position="1"/>
    </location>
</feature>
<evidence type="ECO:0000313" key="1">
    <source>
        <dbReference type="EMBL" id="CAG8575707.1"/>
    </source>
</evidence>
<organism evidence="1 2">
    <name type="scientific">Dentiscutata heterogama</name>
    <dbReference type="NCBI Taxonomy" id="1316150"/>
    <lineage>
        <taxon>Eukaryota</taxon>
        <taxon>Fungi</taxon>
        <taxon>Fungi incertae sedis</taxon>
        <taxon>Mucoromycota</taxon>
        <taxon>Glomeromycotina</taxon>
        <taxon>Glomeromycetes</taxon>
        <taxon>Diversisporales</taxon>
        <taxon>Gigasporaceae</taxon>
        <taxon>Dentiscutata</taxon>
    </lineage>
</organism>
<keyword evidence="2" id="KW-1185">Reference proteome</keyword>